<dbReference type="InterPro" id="IPR012340">
    <property type="entry name" value="NA-bd_OB-fold"/>
</dbReference>
<proteinExistence type="predicted"/>
<protein>
    <submittedName>
        <fullName evidence="2">Uncharacterized protein</fullName>
    </submittedName>
</protein>
<gene>
    <name evidence="2" type="ORF">cyc_01992</name>
</gene>
<keyword evidence="3" id="KW-1185">Reference proteome</keyword>
<dbReference type="Gene3D" id="2.40.50.140">
    <property type="entry name" value="Nucleic acid-binding proteins"/>
    <property type="match status" value="1"/>
</dbReference>
<dbReference type="InParanoid" id="A0A1D3CTU9"/>
<feature type="region of interest" description="Disordered" evidence="1">
    <location>
        <begin position="146"/>
        <end position="167"/>
    </location>
</feature>
<dbReference type="VEuPathDB" id="ToxoDB:cyc_01992"/>
<evidence type="ECO:0000256" key="1">
    <source>
        <dbReference type="SAM" id="MobiDB-lite"/>
    </source>
</evidence>
<evidence type="ECO:0000313" key="2">
    <source>
        <dbReference type="EMBL" id="OEH74639.1"/>
    </source>
</evidence>
<organism evidence="2 3">
    <name type="scientific">Cyclospora cayetanensis</name>
    <dbReference type="NCBI Taxonomy" id="88456"/>
    <lineage>
        <taxon>Eukaryota</taxon>
        <taxon>Sar</taxon>
        <taxon>Alveolata</taxon>
        <taxon>Apicomplexa</taxon>
        <taxon>Conoidasida</taxon>
        <taxon>Coccidia</taxon>
        <taxon>Eucoccidiorida</taxon>
        <taxon>Eimeriorina</taxon>
        <taxon>Eimeriidae</taxon>
        <taxon>Cyclospora</taxon>
    </lineage>
</organism>
<dbReference type="EMBL" id="JROU02001983">
    <property type="protein sequence ID" value="OEH74639.1"/>
    <property type="molecule type" value="Genomic_DNA"/>
</dbReference>
<feature type="compositionally biased region" description="Low complexity" evidence="1">
    <location>
        <begin position="49"/>
        <end position="59"/>
    </location>
</feature>
<dbReference type="Proteomes" id="UP000095192">
    <property type="component" value="Unassembled WGS sequence"/>
</dbReference>
<sequence>MFADENAFFSPYSGGNEFLSSEPRKSLGGSGRLSFGGSEDLGNATDPFSQGQSASSQRGGSSGGGGEKAAQTPDGCVCATVAMLRRAVKARAAGGGPLQLNGRDVGLVALCGVASGLEIRPSLFKFTLEDSTSRIEVECSHKSAMASLQEPGAATSSQETPEEESLPPLEGFLSAALRGGLVTVYGFPCMDDKGDVYVDCFKINPVKDMREYVELFPLRIIAGALQDKAAASATPPTTPTIAPAVTKAEEAETSDLHMYEHISDPMQRRVLKNLLSAKGRAVKRQALTASLSVDSPSEVEAALTALEESGEIAVTATWISLAS</sequence>
<reference evidence="2 3" key="1">
    <citation type="journal article" date="2016" name="BMC Genomics">
        <title>Comparative genomics reveals Cyclospora cayetanensis possesses coccidia-like metabolism and invasion components but unique surface antigens.</title>
        <authorList>
            <person name="Liu S."/>
            <person name="Wang L."/>
            <person name="Zheng H."/>
            <person name="Xu Z."/>
            <person name="Roellig D.M."/>
            <person name="Li N."/>
            <person name="Frace M.A."/>
            <person name="Tang K."/>
            <person name="Arrowood M.J."/>
            <person name="Moss D.M."/>
            <person name="Zhang L."/>
            <person name="Feng Y."/>
            <person name="Xiao L."/>
        </authorList>
    </citation>
    <scope>NUCLEOTIDE SEQUENCE [LARGE SCALE GENOMIC DNA]</scope>
    <source>
        <strain evidence="2 3">CHN_HEN01</strain>
    </source>
</reference>
<accession>A0A1D3CTU9</accession>
<dbReference type="VEuPathDB" id="ToxoDB:LOC34618906"/>
<dbReference type="AlphaFoldDB" id="A0A1D3CTU9"/>
<name>A0A1D3CTU9_9EIME</name>
<comment type="caution">
    <text evidence="2">The sequence shown here is derived from an EMBL/GenBank/DDBJ whole genome shotgun (WGS) entry which is preliminary data.</text>
</comment>
<feature type="region of interest" description="Disordered" evidence="1">
    <location>
        <begin position="1"/>
        <end position="72"/>
    </location>
</feature>
<evidence type="ECO:0000313" key="3">
    <source>
        <dbReference type="Proteomes" id="UP000095192"/>
    </source>
</evidence>